<comment type="caution">
    <text evidence="1">The sequence shown here is derived from an EMBL/GenBank/DDBJ whole genome shotgun (WGS) entry which is preliminary data.</text>
</comment>
<dbReference type="AlphaFoldDB" id="A0A8X6YAU8"/>
<sequence>MNFSRLIKPLTGETDWPTWKQKVLDYYEGAIEVIDGKLKRPESIDGVHKNLRKQHQDSCYLYRKANSYANSMIASTGPDAEYQKKLPSL</sequence>
<dbReference type="EMBL" id="BMAV01016526">
    <property type="protein sequence ID" value="GFY67352.1"/>
    <property type="molecule type" value="Genomic_DNA"/>
</dbReference>
<accession>A0A8X6YAU8</accession>
<evidence type="ECO:0000313" key="1">
    <source>
        <dbReference type="EMBL" id="GFY67352.1"/>
    </source>
</evidence>
<keyword evidence="2" id="KW-1185">Reference proteome</keyword>
<dbReference type="Proteomes" id="UP000886998">
    <property type="component" value="Unassembled WGS sequence"/>
</dbReference>
<gene>
    <name evidence="1" type="primary">RF55_17645</name>
    <name evidence="1" type="ORF">TNIN_285881</name>
</gene>
<reference evidence="1" key="1">
    <citation type="submission" date="2020-08" db="EMBL/GenBank/DDBJ databases">
        <title>Multicomponent nature underlies the extraordinary mechanical properties of spider dragline silk.</title>
        <authorList>
            <person name="Kono N."/>
            <person name="Nakamura H."/>
            <person name="Mori M."/>
            <person name="Yoshida Y."/>
            <person name="Ohtoshi R."/>
            <person name="Malay A.D."/>
            <person name="Moran D.A.P."/>
            <person name="Tomita M."/>
            <person name="Numata K."/>
            <person name="Arakawa K."/>
        </authorList>
    </citation>
    <scope>NUCLEOTIDE SEQUENCE</scope>
</reference>
<organism evidence="1 2">
    <name type="scientific">Trichonephila inaurata madagascariensis</name>
    <dbReference type="NCBI Taxonomy" id="2747483"/>
    <lineage>
        <taxon>Eukaryota</taxon>
        <taxon>Metazoa</taxon>
        <taxon>Ecdysozoa</taxon>
        <taxon>Arthropoda</taxon>
        <taxon>Chelicerata</taxon>
        <taxon>Arachnida</taxon>
        <taxon>Araneae</taxon>
        <taxon>Araneomorphae</taxon>
        <taxon>Entelegynae</taxon>
        <taxon>Araneoidea</taxon>
        <taxon>Nephilidae</taxon>
        <taxon>Trichonephila</taxon>
        <taxon>Trichonephila inaurata</taxon>
    </lineage>
</organism>
<name>A0A8X6YAU8_9ARAC</name>
<proteinExistence type="predicted"/>
<dbReference type="OrthoDB" id="6738045at2759"/>
<protein>
    <submittedName>
        <fullName evidence="1">Gag-pol poly protein</fullName>
    </submittedName>
</protein>
<evidence type="ECO:0000313" key="2">
    <source>
        <dbReference type="Proteomes" id="UP000886998"/>
    </source>
</evidence>